<keyword evidence="2" id="KW-1185">Reference proteome</keyword>
<gene>
    <name evidence="3" type="primary">LOC100371644</name>
</gene>
<organism evidence="2 3">
    <name type="scientific">Saccoglossus kowalevskii</name>
    <name type="common">Acorn worm</name>
    <dbReference type="NCBI Taxonomy" id="10224"/>
    <lineage>
        <taxon>Eukaryota</taxon>
        <taxon>Metazoa</taxon>
        <taxon>Hemichordata</taxon>
        <taxon>Enteropneusta</taxon>
        <taxon>Harrimaniidae</taxon>
        <taxon>Saccoglossus</taxon>
    </lineage>
</organism>
<dbReference type="PROSITE" id="PS00455">
    <property type="entry name" value="AMP_BINDING"/>
    <property type="match status" value="1"/>
</dbReference>
<dbReference type="PANTHER" id="PTHR42814">
    <property type="entry name" value="AMP-BINDING DOMAIN-CONTAINING PROTEIN"/>
    <property type="match status" value="1"/>
</dbReference>
<evidence type="ECO:0000313" key="3">
    <source>
        <dbReference type="RefSeq" id="XP_006823272.1"/>
    </source>
</evidence>
<sequence>MSSGCKTNLQKSYYHRASAQPFLGKTFHELQDEATRQFPDRDALVFCDSGVRISFKQFSDDTNHLASDLVKIGLKSGERVCLWMGDGYEWILLNSAAIRAGLIALELAELQSSDHLTYILNKTECAAMFVGLSQHDQYEKLKQVSPDIESDTPTLSRVPSLRYIITFDDDCPLIGCSIVMHEGKLRGRGGLEEYQVIKDLKSKVSADDPCMITFTSGSTGHPKPVVRSQRSTLENIYASKCDATADEHSVIKVLKLGSFVSSCGLYQAMLLTWGATLVSPRPTEDFTGALEAIESERCNFVQLFPQHLSQAVNQQNIKSFDVSSLQRCWCTGNVFPQGIVLNAVKLLCTNAVVVYGTRELSISASGTYHIH</sequence>
<proteinExistence type="predicted"/>
<dbReference type="Pfam" id="PF00501">
    <property type="entry name" value="AMP-binding"/>
    <property type="match status" value="1"/>
</dbReference>
<reference evidence="3" key="1">
    <citation type="submission" date="2025-08" db="UniProtKB">
        <authorList>
            <consortium name="RefSeq"/>
        </authorList>
    </citation>
    <scope>IDENTIFICATION</scope>
    <source>
        <tissue evidence="3">Testes</tissue>
    </source>
</reference>
<dbReference type="PANTHER" id="PTHR42814:SF3">
    <property type="entry name" value="BETA-N-ACETYLHEXOSAMINIDASE"/>
    <property type="match status" value="1"/>
</dbReference>
<protein>
    <submittedName>
        <fullName evidence="3">Acyl-CoA synthetase family member 2, mitochondrial-like</fullName>
    </submittedName>
</protein>
<dbReference type="SUPFAM" id="SSF56801">
    <property type="entry name" value="Acetyl-CoA synthetase-like"/>
    <property type="match status" value="1"/>
</dbReference>
<accession>A0ABM0MTD1</accession>
<dbReference type="InterPro" id="IPR020845">
    <property type="entry name" value="AMP-binding_CS"/>
</dbReference>
<dbReference type="Proteomes" id="UP000694865">
    <property type="component" value="Unplaced"/>
</dbReference>
<feature type="domain" description="AMP-dependent synthetase/ligase" evidence="1">
    <location>
        <begin position="33"/>
        <end position="364"/>
    </location>
</feature>
<dbReference type="InterPro" id="IPR042099">
    <property type="entry name" value="ANL_N_sf"/>
</dbReference>
<evidence type="ECO:0000259" key="1">
    <source>
        <dbReference type="Pfam" id="PF00501"/>
    </source>
</evidence>
<dbReference type="Gene3D" id="3.40.50.12780">
    <property type="entry name" value="N-terminal domain of ligase-like"/>
    <property type="match status" value="1"/>
</dbReference>
<dbReference type="GeneID" id="100371644"/>
<name>A0ABM0MTD1_SACKO</name>
<evidence type="ECO:0000313" key="2">
    <source>
        <dbReference type="Proteomes" id="UP000694865"/>
    </source>
</evidence>
<dbReference type="RefSeq" id="XP_006823272.1">
    <property type="nucleotide sequence ID" value="XM_006823209.1"/>
</dbReference>
<dbReference type="InterPro" id="IPR000873">
    <property type="entry name" value="AMP-dep_synth/lig_dom"/>
</dbReference>